<gene>
    <name evidence="1" type="ORF">Ari01nite_60840</name>
</gene>
<sequence>MRQLREAVAAGPWVPVVVSVVAGPGAIRPFRPSEATVVACGVATASTRWPSPGRPSPGLPVVVAAAGACAGGRTSFRTGRRSTGVIAARLTHRRTRAVHARVHRRHR</sequence>
<evidence type="ECO:0000313" key="2">
    <source>
        <dbReference type="Proteomes" id="UP000636960"/>
    </source>
</evidence>
<accession>A0A919MXJ1</accession>
<evidence type="ECO:0000313" key="1">
    <source>
        <dbReference type="EMBL" id="GIE98619.1"/>
    </source>
</evidence>
<comment type="caution">
    <text evidence="1">The sequence shown here is derived from an EMBL/GenBank/DDBJ whole genome shotgun (WGS) entry which is preliminary data.</text>
</comment>
<reference evidence="1" key="1">
    <citation type="submission" date="2021-01" db="EMBL/GenBank/DDBJ databases">
        <title>Whole genome shotgun sequence of Actinoplanes rishiriensis NBRC 108556.</title>
        <authorList>
            <person name="Komaki H."/>
            <person name="Tamura T."/>
        </authorList>
    </citation>
    <scope>NUCLEOTIDE SEQUENCE</scope>
    <source>
        <strain evidence="1">NBRC 108556</strain>
    </source>
</reference>
<keyword evidence="2" id="KW-1185">Reference proteome</keyword>
<proteinExistence type="predicted"/>
<dbReference type="AlphaFoldDB" id="A0A919MXJ1"/>
<dbReference type="EMBL" id="BOMV01000064">
    <property type="protein sequence ID" value="GIE98619.1"/>
    <property type="molecule type" value="Genomic_DNA"/>
</dbReference>
<dbReference type="Proteomes" id="UP000636960">
    <property type="component" value="Unassembled WGS sequence"/>
</dbReference>
<protein>
    <submittedName>
        <fullName evidence="1">Uncharacterized protein</fullName>
    </submittedName>
</protein>
<organism evidence="1 2">
    <name type="scientific">Paractinoplanes rishiriensis</name>
    <dbReference type="NCBI Taxonomy" id="1050105"/>
    <lineage>
        <taxon>Bacteria</taxon>
        <taxon>Bacillati</taxon>
        <taxon>Actinomycetota</taxon>
        <taxon>Actinomycetes</taxon>
        <taxon>Micromonosporales</taxon>
        <taxon>Micromonosporaceae</taxon>
        <taxon>Paractinoplanes</taxon>
    </lineage>
</organism>
<name>A0A919MXJ1_9ACTN</name>